<comment type="caution">
    <text evidence="1">The sequence shown here is derived from an EMBL/GenBank/DDBJ whole genome shotgun (WGS) entry which is preliminary data.</text>
</comment>
<dbReference type="STRING" id="1481914.JCM19241_2304"/>
<evidence type="ECO:0000313" key="2">
    <source>
        <dbReference type="Proteomes" id="UP000031666"/>
    </source>
</evidence>
<gene>
    <name evidence="1" type="ORF">JCM19241_2304</name>
</gene>
<dbReference type="AlphaFoldDB" id="A0A0B8QDW5"/>
<dbReference type="EMBL" id="BBSC01000001">
    <property type="protein sequence ID" value="GAM72849.1"/>
    <property type="molecule type" value="Genomic_DNA"/>
</dbReference>
<dbReference type="Proteomes" id="UP000031666">
    <property type="component" value="Unassembled WGS sequence"/>
</dbReference>
<proteinExistence type="predicted"/>
<name>A0A0B8QDW5_9VIBR</name>
<sequence>MNFINLKEGARAIALFSRFISVDIVKMLLQPTAELADRFCLLIKFPEIGVFSIPNSFIKG</sequence>
<evidence type="ECO:0000313" key="1">
    <source>
        <dbReference type="EMBL" id="GAM72849.1"/>
    </source>
</evidence>
<reference evidence="1 2" key="1">
    <citation type="submission" date="2015-01" db="EMBL/GenBank/DDBJ databases">
        <title>Vibrio sp. C94 JCM 19241 whole genome shotgun sequence.</title>
        <authorList>
            <person name="Sawabe T."/>
            <person name="Meirelles P."/>
            <person name="Feng G."/>
            <person name="Sayaka M."/>
            <person name="Hattori M."/>
            <person name="Ohkuma M."/>
        </authorList>
    </citation>
    <scope>NUCLEOTIDE SEQUENCE [LARGE SCALE GENOMIC DNA]</scope>
    <source>
        <strain evidence="2">JCM 19241</strain>
    </source>
</reference>
<organism evidence="1 2">
    <name type="scientific">Vibrio ishigakensis</name>
    <dbReference type="NCBI Taxonomy" id="1481914"/>
    <lineage>
        <taxon>Bacteria</taxon>
        <taxon>Pseudomonadati</taxon>
        <taxon>Pseudomonadota</taxon>
        <taxon>Gammaproteobacteria</taxon>
        <taxon>Vibrionales</taxon>
        <taxon>Vibrionaceae</taxon>
        <taxon>Vibrio</taxon>
    </lineage>
</organism>
<accession>A0A0B8QDW5</accession>
<reference evidence="1 2" key="2">
    <citation type="submission" date="2015-01" db="EMBL/GenBank/DDBJ databases">
        <authorList>
            <consortium name="NBRP consortium"/>
            <person name="Sawabe T."/>
            <person name="Meirelles P."/>
            <person name="Feng G."/>
            <person name="Sayaka M."/>
            <person name="Hattori M."/>
            <person name="Ohkuma M."/>
        </authorList>
    </citation>
    <scope>NUCLEOTIDE SEQUENCE [LARGE SCALE GENOMIC DNA]</scope>
    <source>
        <strain evidence="2">JCM 19241</strain>
    </source>
</reference>
<protein>
    <submittedName>
        <fullName evidence="1">Uncharacterized protein</fullName>
    </submittedName>
</protein>